<gene>
    <name evidence="6" type="ORF">V4C55_42655</name>
</gene>
<proteinExistence type="predicted"/>
<accession>A0ABU9QTK4</accession>
<dbReference type="NCBIfam" id="NF005543">
    <property type="entry name" value="PRK07206.1"/>
    <property type="match status" value="1"/>
</dbReference>
<keyword evidence="1" id="KW-0436">Ligase</keyword>
<evidence type="ECO:0000259" key="5">
    <source>
        <dbReference type="PROSITE" id="PS50975"/>
    </source>
</evidence>
<feature type="domain" description="ATP-grasp" evidence="5">
    <location>
        <begin position="115"/>
        <end position="313"/>
    </location>
</feature>
<dbReference type="SUPFAM" id="SSF56059">
    <property type="entry name" value="Glutathione synthetase ATP-binding domain-like"/>
    <property type="match status" value="1"/>
</dbReference>
<dbReference type="InterPro" id="IPR011761">
    <property type="entry name" value="ATP-grasp"/>
</dbReference>
<keyword evidence="7" id="KW-1185">Reference proteome</keyword>
<dbReference type="Proteomes" id="UP001494588">
    <property type="component" value="Unassembled WGS sequence"/>
</dbReference>
<evidence type="ECO:0000256" key="1">
    <source>
        <dbReference type="ARBA" id="ARBA00022598"/>
    </source>
</evidence>
<dbReference type="PROSITE" id="PS50975">
    <property type="entry name" value="ATP_GRASP"/>
    <property type="match status" value="1"/>
</dbReference>
<evidence type="ECO:0000256" key="3">
    <source>
        <dbReference type="ARBA" id="ARBA00022840"/>
    </source>
</evidence>
<dbReference type="Pfam" id="PF02655">
    <property type="entry name" value="ATP-grasp_3"/>
    <property type="match status" value="1"/>
</dbReference>
<dbReference type="PANTHER" id="PTHR43585:SF2">
    <property type="entry name" value="ATP-GRASP ENZYME FSQD"/>
    <property type="match status" value="1"/>
</dbReference>
<dbReference type="PANTHER" id="PTHR43585">
    <property type="entry name" value="FUMIPYRROLE BIOSYNTHESIS PROTEIN C"/>
    <property type="match status" value="1"/>
</dbReference>
<dbReference type="EMBL" id="JAZHGC010000087">
    <property type="protein sequence ID" value="MEM5292375.1"/>
    <property type="molecule type" value="Genomic_DNA"/>
</dbReference>
<evidence type="ECO:0000313" key="6">
    <source>
        <dbReference type="EMBL" id="MEM5292375.1"/>
    </source>
</evidence>
<dbReference type="InterPro" id="IPR052032">
    <property type="entry name" value="ATP-dep_AA_Ligase"/>
</dbReference>
<dbReference type="RefSeq" id="WP_201662455.1">
    <property type="nucleotide sequence ID" value="NZ_CAJHCS010000065.1"/>
</dbReference>
<reference evidence="6 7" key="1">
    <citation type="submission" date="2024-01" db="EMBL/GenBank/DDBJ databases">
        <title>The diversity of rhizobia nodulating Mimosa spp. in eleven states of Brazil covering several biomes is determined by host plant, location, and edaphic factors.</title>
        <authorList>
            <person name="Rouws L."/>
            <person name="Barauna A."/>
            <person name="Beukes C."/>
            <person name="De Faria S.M."/>
            <person name="Gross E."/>
            <person name="Dos Reis Junior F.B."/>
            <person name="Simon M."/>
            <person name="Maluk M."/>
            <person name="Odee D.W."/>
            <person name="Kenicer G."/>
            <person name="Young J.P.W."/>
            <person name="Reis V.M."/>
            <person name="Zilli J."/>
            <person name="James E.K."/>
        </authorList>
    </citation>
    <scope>NUCLEOTIDE SEQUENCE [LARGE SCALE GENOMIC DNA]</scope>
    <source>
        <strain evidence="6 7">JPY77</strain>
    </source>
</reference>
<sequence length="418" mass="46361">MQTRSKNVIVIVDGWASGRYLAPAFVGRGYDCIHVSSTDKTSHAGYRKSDYIDNFELESSTPSAILERLRGYSIKAIVPGCESGVVLADLLANNFDVPRNDATTTQARRNKYHMIEALRKAGVSSMKQFASESISEILAWYTASELKTVIVKPTMGCRSDGVALCSNAAEIESTLVSNHGKLNVMGVVNTEFVIQERLEGIELMVNSVSCGGDHFVTDMWIGVGGIKNRISTDEYAELIMRGTEIFETVERYVIDMLDAIGVRNGAAHSEVMLTVNGPRLIECGARLTGAQLFAAVEEAQGYSQLSMTVETVLNPGQFRIRADALRKSNQRNLRFVYMCSKSDGYLVNDLDLSQFDQLATLERMIVFPRIGEYLPKTHDTVGRPGYAFLLSDDNQALDMDYLRFRELESKMFQDALDA</sequence>
<dbReference type="InterPro" id="IPR003806">
    <property type="entry name" value="ATP-grasp_PylC-type"/>
</dbReference>
<organism evidence="6 7">
    <name type="scientific">Paraburkholderia sabiae</name>
    <dbReference type="NCBI Taxonomy" id="273251"/>
    <lineage>
        <taxon>Bacteria</taxon>
        <taxon>Pseudomonadati</taxon>
        <taxon>Pseudomonadota</taxon>
        <taxon>Betaproteobacteria</taxon>
        <taxon>Burkholderiales</taxon>
        <taxon>Burkholderiaceae</taxon>
        <taxon>Paraburkholderia</taxon>
    </lineage>
</organism>
<name>A0ABU9QTK4_9BURK</name>
<evidence type="ECO:0000256" key="2">
    <source>
        <dbReference type="ARBA" id="ARBA00022741"/>
    </source>
</evidence>
<evidence type="ECO:0000256" key="4">
    <source>
        <dbReference type="PROSITE-ProRule" id="PRU00409"/>
    </source>
</evidence>
<evidence type="ECO:0000313" key="7">
    <source>
        <dbReference type="Proteomes" id="UP001494588"/>
    </source>
</evidence>
<comment type="caution">
    <text evidence="6">The sequence shown here is derived from an EMBL/GenBank/DDBJ whole genome shotgun (WGS) entry which is preliminary data.</text>
</comment>
<keyword evidence="3 4" id="KW-0067">ATP-binding</keyword>
<protein>
    <submittedName>
        <fullName evidence="6">ATP-grasp domain-containing protein</fullName>
    </submittedName>
</protein>
<keyword evidence="2 4" id="KW-0547">Nucleotide-binding</keyword>
<dbReference type="Gene3D" id="3.30.470.20">
    <property type="entry name" value="ATP-grasp fold, B domain"/>
    <property type="match status" value="1"/>
</dbReference>